<name>A0ABW0H143_9HYPH</name>
<evidence type="ECO:0000313" key="2">
    <source>
        <dbReference type="Proteomes" id="UP001596016"/>
    </source>
</evidence>
<evidence type="ECO:0008006" key="3">
    <source>
        <dbReference type="Google" id="ProtNLM"/>
    </source>
</evidence>
<sequence length="40" mass="4542">MATYLQNRAETSGYSRPNTLYAKPASYLQDRPQTMIADFA</sequence>
<dbReference type="EMBL" id="JBHSLL010000054">
    <property type="protein sequence ID" value="MFC5387146.1"/>
    <property type="molecule type" value="Genomic_DNA"/>
</dbReference>
<dbReference type="Proteomes" id="UP001596016">
    <property type="component" value="Unassembled WGS sequence"/>
</dbReference>
<reference evidence="2" key="1">
    <citation type="journal article" date="2019" name="Int. J. Syst. Evol. Microbiol.">
        <title>The Global Catalogue of Microorganisms (GCM) 10K type strain sequencing project: providing services to taxonomists for standard genome sequencing and annotation.</title>
        <authorList>
            <consortium name="The Broad Institute Genomics Platform"/>
            <consortium name="The Broad Institute Genome Sequencing Center for Infectious Disease"/>
            <person name="Wu L."/>
            <person name="Ma J."/>
        </authorList>
    </citation>
    <scope>NUCLEOTIDE SEQUENCE [LARGE SCALE GENOMIC DNA]</scope>
    <source>
        <strain evidence="2">CGMCC 4.1415</strain>
    </source>
</reference>
<organism evidence="1 2">
    <name type="scientific">Aquamicrobium segne</name>
    <dbReference type="NCBI Taxonomy" id="469547"/>
    <lineage>
        <taxon>Bacteria</taxon>
        <taxon>Pseudomonadati</taxon>
        <taxon>Pseudomonadota</taxon>
        <taxon>Alphaproteobacteria</taxon>
        <taxon>Hyphomicrobiales</taxon>
        <taxon>Phyllobacteriaceae</taxon>
        <taxon>Aquamicrobium</taxon>
    </lineage>
</organism>
<gene>
    <name evidence="1" type="ORF">ACFPLB_14380</name>
</gene>
<evidence type="ECO:0000313" key="1">
    <source>
        <dbReference type="EMBL" id="MFC5387146.1"/>
    </source>
</evidence>
<dbReference type="RefSeq" id="WP_378230835.1">
    <property type="nucleotide sequence ID" value="NZ_JBHSLL010000054.1"/>
</dbReference>
<accession>A0ABW0H143</accession>
<keyword evidence="2" id="KW-1185">Reference proteome</keyword>
<proteinExistence type="predicted"/>
<protein>
    <recommendedName>
        <fullName evidence="3">Transposase</fullName>
    </recommendedName>
</protein>
<comment type="caution">
    <text evidence="1">The sequence shown here is derived from an EMBL/GenBank/DDBJ whole genome shotgun (WGS) entry which is preliminary data.</text>
</comment>